<dbReference type="SUPFAM" id="SSF48371">
    <property type="entry name" value="ARM repeat"/>
    <property type="match status" value="1"/>
</dbReference>
<dbReference type="GO" id="GO:0031267">
    <property type="term" value="F:small GTPase binding"/>
    <property type="evidence" value="ECO:0007669"/>
    <property type="project" value="InterPro"/>
</dbReference>
<keyword evidence="3" id="KW-0963">Cytoplasm</keyword>
<evidence type="ECO:0000313" key="9">
    <source>
        <dbReference type="Proteomes" id="UP001362899"/>
    </source>
</evidence>
<evidence type="ECO:0000256" key="6">
    <source>
        <dbReference type="SAM" id="MobiDB-lite"/>
    </source>
</evidence>
<dbReference type="EMBL" id="BTGC01000008">
    <property type="protein sequence ID" value="GMM52872.1"/>
    <property type="molecule type" value="Genomic_DNA"/>
</dbReference>
<reference evidence="8 9" key="1">
    <citation type="journal article" date="2023" name="Elife">
        <title>Identification of key yeast species and microbe-microbe interactions impacting larval growth of Drosophila in the wild.</title>
        <authorList>
            <person name="Mure A."/>
            <person name="Sugiura Y."/>
            <person name="Maeda R."/>
            <person name="Honda K."/>
            <person name="Sakurai N."/>
            <person name="Takahashi Y."/>
            <person name="Watada M."/>
            <person name="Katoh T."/>
            <person name="Gotoh A."/>
            <person name="Gotoh Y."/>
            <person name="Taniguchi I."/>
            <person name="Nakamura K."/>
            <person name="Hayashi T."/>
            <person name="Katayama T."/>
            <person name="Uemura T."/>
            <person name="Hattori Y."/>
        </authorList>
    </citation>
    <scope>NUCLEOTIDE SEQUENCE [LARGE SCALE GENOMIC DNA]</scope>
    <source>
        <strain evidence="8 9">SB-73</strain>
    </source>
</reference>
<accession>A0AAV5RP28</accession>
<evidence type="ECO:0000256" key="1">
    <source>
        <dbReference type="ARBA" id="ARBA00004496"/>
    </source>
</evidence>
<evidence type="ECO:0000256" key="5">
    <source>
        <dbReference type="ARBA" id="ARBA00022927"/>
    </source>
</evidence>
<dbReference type="AlphaFoldDB" id="A0AAV5RP28"/>
<dbReference type="PROSITE" id="PS50166">
    <property type="entry name" value="IMPORTIN_B_NT"/>
    <property type="match status" value="1"/>
</dbReference>
<dbReference type="GO" id="GO:0006606">
    <property type="term" value="P:protein import into nucleus"/>
    <property type="evidence" value="ECO:0007669"/>
    <property type="project" value="InterPro"/>
</dbReference>
<proteinExistence type="predicted"/>
<feature type="region of interest" description="Disordered" evidence="6">
    <location>
        <begin position="342"/>
        <end position="377"/>
    </location>
</feature>
<evidence type="ECO:0000256" key="2">
    <source>
        <dbReference type="ARBA" id="ARBA00022448"/>
    </source>
</evidence>
<dbReference type="GO" id="GO:0005737">
    <property type="term" value="C:cytoplasm"/>
    <property type="evidence" value="ECO:0007669"/>
    <property type="project" value="UniProtKB-SubCell"/>
</dbReference>
<evidence type="ECO:0000256" key="4">
    <source>
        <dbReference type="ARBA" id="ARBA00022737"/>
    </source>
</evidence>
<dbReference type="PANTHER" id="PTHR10527">
    <property type="entry name" value="IMPORTIN BETA"/>
    <property type="match status" value="1"/>
</dbReference>
<dbReference type="InterPro" id="IPR001494">
    <property type="entry name" value="Importin-beta_N"/>
</dbReference>
<evidence type="ECO:0000259" key="7">
    <source>
        <dbReference type="PROSITE" id="PS50166"/>
    </source>
</evidence>
<dbReference type="Pfam" id="PF03810">
    <property type="entry name" value="IBN_N"/>
    <property type="match status" value="1"/>
</dbReference>
<dbReference type="Proteomes" id="UP001362899">
    <property type="component" value="Unassembled WGS sequence"/>
</dbReference>
<sequence>MRLLMYNTQLKHESLAMWTPSLPSVETLSALFVTSVDGSREKRAARIEARRQLEAARSEPDLVNYLVFMLVEYDSSESVKATAGLWLKNVLIFDWSKLTPAAVEYVKSNILRGLQSDVPLIRNTSSIVITTLLSKAGLSGWPELLPELVSAIDQSEAGSPLQDGCLSALRKICEDSASLVAKDHNLMVQLVPKLISFCGSQSPKVRSNAVGCLTEFVPLGCDEFLVHIDEFLQACFTLAQNDTTPDTLFSICRAFNELLTCRPDTLVPYLRGVVEFCVHCTRSPEESVSLEGAEVLLTLAQSDADEETLDPLMPLILPQILDNMVLNEEDLFVLESMAEDDSAEADRDQDIKPNAIKSKKTRAQGSQDEDSDDEDDFEAGLENWNLRKCSASALDRIALKNAPLTVQIALPILLQKIAPDQTWPIRESAVLAFGAIAQGCLESGETSFVPELVSFLCDLLGNEHAPIRDISCWTLSRYTGQEGIDWKAFEGVLRCTVDVNKRVQASACAALATLAENAGSELDNYAADLFQHLRLCFSKYQAKNVFALYECIQTVALACTQAVQENPAIVNPVIEPMLTRWNSLSEDDRELLAILECFSYLAIAMGTGFAEFAPPLFERSILMIREILVLLERAKVDPIGVESPDPAIITCSLDMVDGLVQALQSEGMAPLFAAQEQSTQTTILEMIRMCLDLDIYDVSQSALAVAGDLAIYCFDTQLLPYLPQFIPELIKLIDPESIKDNMLYEPVGDNAMWVIAEISLHYEKFSLKPYFNDLLQRLGTVLCSPDVQSAPLLSNAATAIGRISIGLPELVGPHLPAFIAKWLSVVVDLEPSYEKDTALQGICMAITTNPSALNDELLVGFFKVLASYFTPSPDLVNLVRSLVDVYKQALPNFEATVANIPPMFRQQLSAQYNV</sequence>
<feature type="domain" description="Importin N-terminal" evidence="7">
    <location>
        <begin position="49"/>
        <end position="116"/>
    </location>
</feature>
<dbReference type="Pfam" id="PF13513">
    <property type="entry name" value="HEAT_EZ"/>
    <property type="match status" value="1"/>
</dbReference>
<protein>
    <submittedName>
        <fullName evidence="8">Kap104 protein</fullName>
    </submittedName>
</protein>
<feature type="compositionally biased region" description="Acidic residues" evidence="6">
    <location>
        <begin position="367"/>
        <end position="377"/>
    </location>
</feature>
<comment type="caution">
    <text evidence="8">The sequence shown here is derived from an EMBL/GenBank/DDBJ whole genome shotgun (WGS) entry which is preliminary data.</text>
</comment>
<keyword evidence="2" id="KW-0813">Transport</keyword>
<evidence type="ECO:0000313" key="8">
    <source>
        <dbReference type="EMBL" id="GMM52872.1"/>
    </source>
</evidence>
<keyword evidence="4" id="KW-0677">Repeat</keyword>
<keyword evidence="9" id="KW-1185">Reference proteome</keyword>
<dbReference type="Gene3D" id="1.25.10.10">
    <property type="entry name" value="Leucine-rich Repeat Variant"/>
    <property type="match status" value="1"/>
</dbReference>
<evidence type="ECO:0000256" key="3">
    <source>
        <dbReference type="ARBA" id="ARBA00022490"/>
    </source>
</evidence>
<keyword evidence="5" id="KW-0653">Protein transport</keyword>
<organism evidence="8 9">
    <name type="scientific">Starmerella bacillaris</name>
    <name type="common">Yeast</name>
    <name type="synonym">Candida zemplinina</name>
    <dbReference type="NCBI Taxonomy" id="1247836"/>
    <lineage>
        <taxon>Eukaryota</taxon>
        <taxon>Fungi</taxon>
        <taxon>Dikarya</taxon>
        <taxon>Ascomycota</taxon>
        <taxon>Saccharomycotina</taxon>
        <taxon>Dipodascomycetes</taxon>
        <taxon>Dipodascales</taxon>
        <taxon>Trichomonascaceae</taxon>
        <taxon>Starmerella</taxon>
    </lineage>
</organism>
<dbReference type="GO" id="GO:0005634">
    <property type="term" value="C:nucleus"/>
    <property type="evidence" value="ECO:0007669"/>
    <property type="project" value="UniProtKB-ARBA"/>
</dbReference>
<comment type="subcellular location">
    <subcellularLocation>
        <location evidence="1">Cytoplasm</location>
    </subcellularLocation>
</comment>
<dbReference type="InterPro" id="IPR016024">
    <property type="entry name" value="ARM-type_fold"/>
</dbReference>
<gene>
    <name evidence="8" type="ORF">DASB73_038350</name>
</gene>
<dbReference type="SMART" id="SM00913">
    <property type="entry name" value="IBN_N"/>
    <property type="match status" value="1"/>
</dbReference>
<dbReference type="InterPro" id="IPR040122">
    <property type="entry name" value="Importin_beta"/>
</dbReference>
<name>A0AAV5RP28_STABA</name>
<dbReference type="InterPro" id="IPR011989">
    <property type="entry name" value="ARM-like"/>
</dbReference>